<dbReference type="GO" id="GO:0005737">
    <property type="term" value="C:cytoplasm"/>
    <property type="evidence" value="ECO:0007669"/>
    <property type="project" value="TreeGrafter"/>
</dbReference>
<dbReference type="RefSeq" id="WP_085637922.1">
    <property type="nucleotide sequence ID" value="NZ_JFKC01000011.1"/>
</dbReference>
<organism evidence="7 8">
    <name type="scientific">Marivita geojedonensis</name>
    <dbReference type="NCBI Taxonomy" id="1123756"/>
    <lineage>
        <taxon>Bacteria</taxon>
        <taxon>Pseudomonadati</taxon>
        <taxon>Pseudomonadota</taxon>
        <taxon>Alphaproteobacteria</taxon>
        <taxon>Rhodobacterales</taxon>
        <taxon>Roseobacteraceae</taxon>
        <taxon>Marivita</taxon>
    </lineage>
</organism>
<keyword evidence="5" id="KW-0676">Redox-active center</keyword>
<feature type="domain" description="Redoxin" evidence="6">
    <location>
        <begin position="7"/>
        <end position="161"/>
    </location>
</feature>
<reference evidence="7 8" key="1">
    <citation type="submission" date="2014-03" db="EMBL/GenBank/DDBJ databases">
        <title>The draft genome sequence of Marivita geojedonensis KCTC 23882.</title>
        <authorList>
            <person name="Lai Q."/>
            <person name="Shao Z."/>
        </authorList>
    </citation>
    <scope>NUCLEOTIDE SEQUENCE [LARGE SCALE GENOMIC DNA]</scope>
    <source>
        <strain evidence="7 8">DPG-138</strain>
    </source>
</reference>
<dbReference type="GO" id="GO:0045454">
    <property type="term" value="P:cell redox homeostasis"/>
    <property type="evidence" value="ECO:0007669"/>
    <property type="project" value="TreeGrafter"/>
</dbReference>
<gene>
    <name evidence="7" type="ORF">MGEO_12130</name>
</gene>
<sequence length="174" mass="18435">MAKGFAVGAEVPDIALPATDGQTINLRRLTGVSVVYAYPRTGVPGAVPILGWGDIPGATGCTPQSCGFRDHHAELLAAGASQVFGLSTQDTAYQKEAVDRLQLPFAILSDEELRFASALGLTTFEAGGMVLLKRVSFVIEDGRLIMVMPDVPDPAENAEEVLAWLRGRPRTPSA</sequence>
<dbReference type="Proteomes" id="UP000193926">
    <property type="component" value="Unassembled WGS sequence"/>
</dbReference>
<dbReference type="EMBL" id="JFKC01000011">
    <property type="protein sequence ID" value="OSQ50543.1"/>
    <property type="molecule type" value="Genomic_DNA"/>
</dbReference>
<evidence type="ECO:0000256" key="1">
    <source>
        <dbReference type="ARBA" id="ARBA00022559"/>
    </source>
</evidence>
<dbReference type="GO" id="GO:0008379">
    <property type="term" value="F:thioredoxin peroxidase activity"/>
    <property type="evidence" value="ECO:0007669"/>
    <property type="project" value="TreeGrafter"/>
</dbReference>
<proteinExistence type="predicted"/>
<comment type="caution">
    <text evidence="7">The sequence shown here is derived from an EMBL/GenBank/DDBJ whole genome shotgun (WGS) entry which is preliminary data.</text>
</comment>
<dbReference type="OrthoDB" id="5296483at2"/>
<dbReference type="Pfam" id="PF08534">
    <property type="entry name" value="Redoxin"/>
    <property type="match status" value="1"/>
</dbReference>
<evidence type="ECO:0000256" key="2">
    <source>
        <dbReference type="ARBA" id="ARBA00022862"/>
    </source>
</evidence>
<dbReference type="Gene3D" id="3.40.30.10">
    <property type="entry name" value="Glutaredoxin"/>
    <property type="match status" value="1"/>
</dbReference>
<keyword evidence="4" id="KW-1015">Disulfide bond</keyword>
<evidence type="ECO:0000256" key="3">
    <source>
        <dbReference type="ARBA" id="ARBA00023002"/>
    </source>
</evidence>
<keyword evidence="1" id="KW-0575">Peroxidase</keyword>
<evidence type="ECO:0000256" key="5">
    <source>
        <dbReference type="ARBA" id="ARBA00023284"/>
    </source>
</evidence>
<dbReference type="SUPFAM" id="SSF52833">
    <property type="entry name" value="Thioredoxin-like"/>
    <property type="match status" value="1"/>
</dbReference>
<dbReference type="PANTHER" id="PTHR42801:SF21">
    <property type="entry name" value="BCPB PROTEIN"/>
    <property type="match status" value="1"/>
</dbReference>
<keyword evidence="2" id="KW-0049">Antioxidant</keyword>
<dbReference type="InterPro" id="IPR013740">
    <property type="entry name" value="Redoxin"/>
</dbReference>
<evidence type="ECO:0000256" key="4">
    <source>
        <dbReference type="ARBA" id="ARBA00023157"/>
    </source>
</evidence>
<dbReference type="InterPro" id="IPR036249">
    <property type="entry name" value="Thioredoxin-like_sf"/>
</dbReference>
<keyword evidence="3" id="KW-0560">Oxidoreductase</keyword>
<evidence type="ECO:0000313" key="7">
    <source>
        <dbReference type="EMBL" id="OSQ50543.1"/>
    </source>
</evidence>
<evidence type="ECO:0000259" key="6">
    <source>
        <dbReference type="Pfam" id="PF08534"/>
    </source>
</evidence>
<dbReference type="AlphaFoldDB" id="A0A1X4NK01"/>
<protein>
    <recommendedName>
        <fullName evidence="6">Redoxin domain-containing protein</fullName>
    </recommendedName>
</protein>
<evidence type="ECO:0000313" key="8">
    <source>
        <dbReference type="Proteomes" id="UP000193926"/>
    </source>
</evidence>
<dbReference type="PANTHER" id="PTHR42801">
    <property type="entry name" value="THIOREDOXIN-DEPENDENT PEROXIDE REDUCTASE"/>
    <property type="match status" value="1"/>
</dbReference>
<dbReference type="STRING" id="1123756.MGEO_12130"/>
<accession>A0A1X4NK01</accession>
<name>A0A1X4NK01_9RHOB</name>
<keyword evidence="8" id="KW-1185">Reference proteome</keyword>
<dbReference type="GO" id="GO:0034599">
    <property type="term" value="P:cellular response to oxidative stress"/>
    <property type="evidence" value="ECO:0007669"/>
    <property type="project" value="TreeGrafter"/>
</dbReference>
<dbReference type="CDD" id="cd03017">
    <property type="entry name" value="PRX_BCP"/>
    <property type="match status" value="1"/>
</dbReference>
<dbReference type="InterPro" id="IPR050924">
    <property type="entry name" value="Peroxiredoxin_BCP/PrxQ"/>
</dbReference>